<evidence type="ECO:0000313" key="2">
    <source>
        <dbReference type="Proteomes" id="UP000285575"/>
    </source>
</evidence>
<dbReference type="RefSeq" id="WP_128228322.1">
    <property type="nucleotide sequence ID" value="NZ_SACR01000003.1"/>
</dbReference>
<keyword evidence="2" id="KW-1185">Reference proteome</keyword>
<accession>A0A437RGP4</accession>
<protein>
    <submittedName>
        <fullName evidence="1">Uncharacterized protein</fullName>
    </submittedName>
</protein>
<proteinExistence type="predicted"/>
<organism evidence="1 2">
    <name type="scientific">Rubrivivax rivuli</name>
    <dbReference type="NCBI Taxonomy" id="1862385"/>
    <lineage>
        <taxon>Bacteria</taxon>
        <taxon>Pseudomonadati</taxon>
        <taxon>Pseudomonadota</taxon>
        <taxon>Betaproteobacteria</taxon>
        <taxon>Burkholderiales</taxon>
        <taxon>Sphaerotilaceae</taxon>
        <taxon>Rubrivivax</taxon>
    </lineage>
</organism>
<comment type="caution">
    <text evidence="1">The sequence shown here is derived from an EMBL/GenBank/DDBJ whole genome shotgun (WGS) entry which is preliminary data.</text>
</comment>
<reference evidence="1 2" key="1">
    <citation type="submission" date="2019-01" db="EMBL/GenBank/DDBJ databases">
        <authorList>
            <person name="Chen W.-M."/>
        </authorList>
    </citation>
    <scope>NUCLEOTIDE SEQUENCE [LARGE SCALE GENOMIC DNA]</scope>
    <source>
        <strain evidence="1 2">KYPY4</strain>
    </source>
</reference>
<evidence type="ECO:0000313" key="1">
    <source>
        <dbReference type="EMBL" id="RVU45950.1"/>
    </source>
</evidence>
<dbReference type="EMBL" id="SACR01000003">
    <property type="protein sequence ID" value="RVU45950.1"/>
    <property type="molecule type" value="Genomic_DNA"/>
</dbReference>
<name>A0A437RGP4_9BURK</name>
<dbReference type="AlphaFoldDB" id="A0A437RGP4"/>
<gene>
    <name evidence="1" type="ORF">EOE66_08715</name>
</gene>
<dbReference type="Proteomes" id="UP000285575">
    <property type="component" value="Unassembled WGS sequence"/>
</dbReference>
<sequence length="943" mass="100322">MEMVPFLLRWAFAALLALTGAAAWSQTMSINVRIAYEGSETIVDFSQANWRTEVTQIRLLSCSETDECTPVAGSMPAVPADGRLRLPRLFGLHRVEFVGAPMAWKPAAFEVLWLQYLAPPTMAHAELATLANRHAPVLSFHVAEGYFPITVERLFAQPVTNFTGWAVGPADVQNLGGSITIGTAGTAAQFMAANGYHDLRFYLRPDAVASTNAPLGTTVPAYWLSQIRDTAANEADHRAWITYFYLFAYDEKLYSGPTGAGGNHTVDRESVTVEFHKQAGQWQPRFVIYAGHLPDQPTTFKGCDEPLACNAEGSQSVLWNGGRLAVPWDRASRWGEAPIAYVAHGSHAMKPARGYYFLDVLGPINATEPAGSSLPGRYRRSQVQPLDLSSAHQALVFSGLLIDGAVNVNSRVFPFVRYPIADWLEPGAGGRPALDRTAFNECLGPGGACNPLVVRTPTIEVVPVPLRAGQVNDIIVRGTGLDFGTLKVTGNCVDPPIIVRDSQFPAERATIRCQPSAAAVQAGRLALSVRAYLNTNDATGVSLHGDTPIELSIASIGPEPLRAGELTSWSIGALLEQATQVVWHVAQAIGTFVAQVVNGVSQSVQLVLRETGWVSVGAEFRGAAGQTLGRQDFEVQVGQGPTVNAVTPAEAVAGQTVEFSVVGARLPAGLSFMLDDCTGVVEVTNAGSAFDRRFRCTFAGSVTAGDKAGGIGPVGSNGSPFTSALAAFAVRVGAAPAPTGFIEEFAPPLNLQRWTIDGQIPFGANIVGPVVIDTDGLAQFGAWGRISTFGKVVFSGRKIVIEARMAGTGGGRDTSFILAEPGNIDNLIMSGDTNYCGWGMYIQSRGVYRMSGPNGTCGADIPVPHTGGSTPAFMEYRWTIDGDRFTAERGPTLQNITQSVSATLGRSVAGRSFFLSIGTASQAYSPGTFDWIRVTTTEGTAAR</sequence>